<dbReference type="EnsemblPlants" id="Kaladp0039s0509.1.v1.1">
    <property type="protein sequence ID" value="Kaladp0039s0509.1.v1.1"/>
    <property type="gene ID" value="Kaladp0039s0509.v1.1"/>
</dbReference>
<reference evidence="2" key="1">
    <citation type="submission" date="2021-01" db="UniProtKB">
        <authorList>
            <consortium name="EnsemblPlants"/>
        </authorList>
    </citation>
    <scope>IDENTIFICATION</scope>
</reference>
<dbReference type="InterPro" id="IPR036388">
    <property type="entry name" value="WH-like_DNA-bd_sf"/>
</dbReference>
<dbReference type="InterPro" id="IPR050662">
    <property type="entry name" value="Sec-metab_biosynth-thioest"/>
</dbReference>
<dbReference type="Pfam" id="PF00753">
    <property type="entry name" value="Lactamase_B"/>
    <property type="match status" value="1"/>
</dbReference>
<dbReference type="OMA" id="FDIVAYV"/>
<accession>A0A7N0ZV08</accession>
<dbReference type="FunFam" id="3.60.15.10:FF:000032">
    <property type="entry name" value="Metallo-hydrolase/oxidoreductase superfamily protein"/>
    <property type="match status" value="1"/>
</dbReference>
<dbReference type="GO" id="GO:0009536">
    <property type="term" value="C:plastid"/>
    <property type="evidence" value="ECO:0007669"/>
    <property type="project" value="TreeGrafter"/>
</dbReference>
<evidence type="ECO:0000313" key="3">
    <source>
        <dbReference type="Proteomes" id="UP000594263"/>
    </source>
</evidence>
<dbReference type="Gene3D" id="1.10.10.10">
    <property type="entry name" value="Winged helix-like DNA-binding domain superfamily/Winged helix DNA-binding domain"/>
    <property type="match status" value="1"/>
</dbReference>
<sequence>MATYKLAVIIENQSKDGDFLLHTQTPPPKFDDKEYDSYLDPDLWDLPSAELTPLDQTRVPIRAGGDIDLRLFDVDSALEKVLEQVGCGSGEKWKWDFRKYVEEASFGPGPPVNTAFVVVKMAPDGRSFPDFCMWMCFESCMKWLLDAEPGSGRIGPLVVVGYLNDLKQAPKWKMPPTLRFQEYPPGVVVAPMGSRTLKPFTTTNLVVFAPGHDAVGDLGAVECIATGEALILDPGCCSKYHKELEQVIASLPRKLIVFVTHHHHDHVDGLSVVQKFNPDAILLAHENTMRRIGKGDWSRSYTPVSGGEVISIGGRKLNVISALGHTDGHMGLYDLKTHSLIVGDHCVGQGSAVLDSKSGGNMSDYFETTYRFLDIAPSVLIPMHGRLNLWPKNMLCGYLKNRRHREASILKAIEGGAQTLFDITSRAYADVDKKLWIPASSNVKLHVEHLAQQNKLPPEFSMQKYLQSCGVWFYLQWLWAYLGPKKVAGVTMAGIAASSVLYKSL</sequence>
<evidence type="ECO:0000259" key="1">
    <source>
        <dbReference type="SMART" id="SM00849"/>
    </source>
</evidence>
<dbReference type="SUPFAM" id="SSF56281">
    <property type="entry name" value="Metallo-hydrolase/oxidoreductase"/>
    <property type="match status" value="1"/>
</dbReference>
<dbReference type="Gramene" id="Kaladp0039s0509.1.v1.1">
    <property type="protein sequence ID" value="Kaladp0039s0509.1.v1.1"/>
    <property type="gene ID" value="Kaladp0039s0509.v1.1"/>
</dbReference>
<dbReference type="SMART" id="SM00849">
    <property type="entry name" value="Lactamase_B"/>
    <property type="match status" value="1"/>
</dbReference>
<protein>
    <recommendedName>
        <fullName evidence="1">Metallo-beta-lactamase domain-containing protein</fullName>
    </recommendedName>
</protein>
<dbReference type="AlphaFoldDB" id="A0A7N0ZV08"/>
<name>A0A7N0ZV08_KALFE</name>
<dbReference type="Gene3D" id="3.60.15.10">
    <property type="entry name" value="Ribonuclease Z/Hydroxyacylglutathione hydrolase-like"/>
    <property type="match status" value="1"/>
</dbReference>
<organism evidence="2 3">
    <name type="scientific">Kalanchoe fedtschenkoi</name>
    <name type="common">Lavender scallops</name>
    <name type="synonym">South American air plant</name>
    <dbReference type="NCBI Taxonomy" id="63787"/>
    <lineage>
        <taxon>Eukaryota</taxon>
        <taxon>Viridiplantae</taxon>
        <taxon>Streptophyta</taxon>
        <taxon>Embryophyta</taxon>
        <taxon>Tracheophyta</taxon>
        <taxon>Spermatophyta</taxon>
        <taxon>Magnoliopsida</taxon>
        <taxon>eudicotyledons</taxon>
        <taxon>Gunneridae</taxon>
        <taxon>Pentapetalae</taxon>
        <taxon>Saxifragales</taxon>
        <taxon>Crassulaceae</taxon>
        <taxon>Kalanchoe</taxon>
    </lineage>
</organism>
<dbReference type="PANTHER" id="PTHR23131:SF0">
    <property type="entry name" value="ENDORIBONUCLEASE LACTB2"/>
    <property type="match status" value="1"/>
</dbReference>
<dbReference type="PANTHER" id="PTHR23131">
    <property type="entry name" value="ENDORIBONUCLEASE LACTB2"/>
    <property type="match status" value="1"/>
</dbReference>
<dbReference type="InterPro" id="IPR041516">
    <property type="entry name" value="LACTB2_WH"/>
</dbReference>
<dbReference type="InterPro" id="IPR001279">
    <property type="entry name" value="Metallo-B-lactamas"/>
</dbReference>
<proteinExistence type="predicted"/>
<dbReference type="InterPro" id="IPR036866">
    <property type="entry name" value="RibonucZ/Hydroxyglut_hydro"/>
</dbReference>
<dbReference type="FunFam" id="1.10.10.10:FF:000534">
    <property type="entry name" value="Metallo-hydrolase/oxidoreductase superfamily protein"/>
    <property type="match status" value="1"/>
</dbReference>
<evidence type="ECO:0000313" key="2">
    <source>
        <dbReference type="EnsemblPlants" id="Kaladp0039s0509.1.v1.1"/>
    </source>
</evidence>
<keyword evidence="3" id="KW-1185">Reference proteome</keyword>
<dbReference type="Proteomes" id="UP000594263">
    <property type="component" value="Unplaced"/>
</dbReference>
<feature type="domain" description="Metallo-beta-lactamase" evidence="1">
    <location>
        <begin position="215"/>
        <end position="384"/>
    </location>
</feature>
<dbReference type="Pfam" id="PF17778">
    <property type="entry name" value="WHD_BLACT"/>
    <property type="match status" value="1"/>
</dbReference>